<dbReference type="PATRIC" id="fig|698760.3.peg.2244"/>
<keyword evidence="3" id="KW-1185">Reference proteome</keyword>
<comment type="caution">
    <text evidence="2">The sequence shown here is derived from an EMBL/GenBank/DDBJ whole genome shotgun (WGS) entry which is preliminary data.</text>
</comment>
<dbReference type="GeneID" id="97405675"/>
<evidence type="ECO:0000256" key="1">
    <source>
        <dbReference type="SAM" id="Phobius"/>
    </source>
</evidence>
<organism evidence="2 3">
    <name type="scientific">Streptomyces turgidiscabies (strain Car8)</name>
    <dbReference type="NCBI Taxonomy" id="698760"/>
    <lineage>
        <taxon>Bacteria</taxon>
        <taxon>Bacillati</taxon>
        <taxon>Actinomycetota</taxon>
        <taxon>Actinomycetes</taxon>
        <taxon>Kitasatosporales</taxon>
        <taxon>Streptomycetaceae</taxon>
        <taxon>Streptomyces</taxon>
    </lineage>
</organism>
<keyword evidence="1" id="KW-0472">Membrane</keyword>
<dbReference type="AlphaFoldDB" id="L7FED5"/>
<feature type="transmembrane region" description="Helical" evidence="1">
    <location>
        <begin position="21"/>
        <end position="44"/>
    </location>
</feature>
<accession>L7FED5</accession>
<dbReference type="Proteomes" id="UP000010931">
    <property type="component" value="Unassembled WGS sequence"/>
</dbReference>
<evidence type="ECO:0000313" key="3">
    <source>
        <dbReference type="Proteomes" id="UP000010931"/>
    </source>
</evidence>
<feature type="transmembrane region" description="Helical" evidence="1">
    <location>
        <begin position="50"/>
        <end position="71"/>
    </location>
</feature>
<dbReference type="EMBL" id="AEJB01000176">
    <property type="protein sequence ID" value="ELP69040.1"/>
    <property type="molecule type" value="Genomic_DNA"/>
</dbReference>
<keyword evidence="1" id="KW-0812">Transmembrane</keyword>
<dbReference type="STRING" id="85558.T45_07011"/>
<protein>
    <submittedName>
        <fullName evidence="2">Uncharacterized protein</fullName>
    </submittedName>
</protein>
<proteinExistence type="predicted"/>
<name>L7FED5_STRT8</name>
<sequence length="153" mass="16418">MPDGADSPGPRQVDRVGPFQAVLLYSCGAISGLCGPVLLVFTFFAGLDFLLGSVLCTVLCTPLGLVIWFDAQFERESNRRLDAVGIGVTAEVTSLTDWDDGESTGVAAGLRISGPGVRPFETTWKHASHPALRVGLRLRAVVDPTLSMFRLER</sequence>
<evidence type="ECO:0000313" key="2">
    <source>
        <dbReference type="EMBL" id="ELP69040.1"/>
    </source>
</evidence>
<gene>
    <name evidence="2" type="ORF">STRTUCAR8_00335</name>
</gene>
<reference evidence="2 3" key="1">
    <citation type="journal article" date="2011" name="Plasmid">
        <title>Streptomyces turgidiscabies Car8 contains a modular pathogenicity island that shares virulence genes with other actinobacterial plant pathogens.</title>
        <authorList>
            <person name="Huguet-Tapia J.C."/>
            <person name="Badger J.H."/>
            <person name="Loria R."/>
            <person name="Pettis G.S."/>
        </authorList>
    </citation>
    <scope>NUCLEOTIDE SEQUENCE [LARGE SCALE GENOMIC DNA]</scope>
    <source>
        <strain evidence="2 3">Car8</strain>
    </source>
</reference>
<dbReference type="RefSeq" id="WP_006375744.1">
    <property type="nucleotide sequence ID" value="NZ_AEJB01000176.1"/>
</dbReference>
<keyword evidence="1" id="KW-1133">Transmembrane helix</keyword>